<organism evidence="1 2">
    <name type="scientific">Quercus suber</name>
    <name type="common">Cork oak</name>
    <dbReference type="NCBI Taxonomy" id="58331"/>
    <lineage>
        <taxon>Eukaryota</taxon>
        <taxon>Viridiplantae</taxon>
        <taxon>Streptophyta</taxon>
        <taxon>Embryophyta</taxon>
        <taxon>Tracheophyta</taxon>
        <taxon>Spermatophyta</taxon>
        <taxon>Magnoliopsida</taxon>
        <taxon>eudicotyledons</taxon>
        <taxon>Gunneridae</taxon>
        <taxon>Pentapetalae</taxon>
        <taxon>rosids</taxon>
        <taxon>fabids</taxon>
        <taxon>Fagales</taxon>
        <taxon>Fagaceae</taxon>
        <taxon>Quercus</taxon>
    </lineage>
</organism>
<sequence>MVVEEIYFSRVAHDGASTKIESSTFFISHTSSDAAELRQVKCNASCLGMIEHLKQSIVVV</sequence>
<name>A0AAW0KIQ0_QUESU</name>
<proteinExistence type="predicted"/>
<evidence type="ECO:0000313" key="2">
    <source>
        <dbReference type="Proteomes" id="UP000237347"/>
    </source>
</evidence>
<protein>
    <submittedName>
        <fullName evidence="1">Uncharacterized protein</fullName>
    </submittedName>
</protein>
<evidence type="ECO:0000313" key="1">
    <source>
        <dbReference type="EMBL" id="KAK7838972.1"/>
    </source>
</evidence>
<comment type="caution">
    <text evidence="1">The sequence shown here is derived from an EMBL/GenBank/DDBJ whole genome shotgun (WGS) entry which is preliminary data.</text>
</comment>
<dbReference type="EMBL" id="PKMF04000293">
    <property type="protein sequence ID" value="KAK7838972.1"/>
    <property type="molecule type" value="Genomic_DNA"/>
</dbReference>
<reference evidence="1 2" key="1">
    <citation type="journal article" date="2018" name="Sci. Data">
        <title>The draft genome sequence of cork oak.</title>
        <authorList>
            <person name="Ramos A.M."/>
            <person name="Usie A."/>
            <person name="Barbosa P."/>
            <person name="Barros P.M."/>
            <person name="Capote T."/>
            <person name="Chaves I."/>
            <person name="Simoes F."/>
            <person name="Abreu I."/>
            <person name="Carrasquinho I."/>
            <person name="Faro C."/>
            <person name="Guimaraes J.B."/>
            <person name="Mendonca D."/>
            <person name="Nobrega F."/>
            <person name="Rodrigues L."/>
            <person name="Saibo N.J.M."/>
            <person name="Varela M.C."/>
            <person name="Egas C."/>
            <person name="Matos J."/>
            <person name="Miguel C.M."/>
            <person name="Oliveira M.M."/>
            <person name="Ricardo C.P."/>
            <person name="Goncalves S."/>
        </authorList>
    </citation>
    <scope>NUCLEOTIDE SEQUENCE [LARGE SCALE GENOMIC DNA]</scope>
    <source>
        <strain evidence="2">cv. HL8</strain>
    </source>
</reference>
<gene>
    <name evidence="1" type="ORF">CFP56_018843</name>
</gene>
<keyword evidence="2" id="KW-1185">Reference proteome</keyword>
<dbReference type="AlphaFoldDB" id="A0AAW0KIQ0"/>
<accession>A0AAW0KIQ0</accession>
<dbReference type="Proteomes" id="UP000237347">
    <property type="component" value="Unassembled WGS sequence"/>
</dbReference>